<dbReference type="AlphaFoldDB" id="A0A418YF67"/>
<protein>
    <submittedName>
        <fullName evidence="1">Uncharacterized protein</fullName>
    </submittedName>
</protein>
<name>A0A418YF67_9GAMM</name>
<dbReference type="Proteomes" id="UP000283255">
    <property type="component" value="Unassembled WGS sequence"/>
</dbReference>
<reference evidence="1 2" key="2">
    <citation type="submission" date="2019-01" db="EMBL/GenBank/DDBJ databases">
        <title>Motilimonas pumilus sp. nov., isolated from the gut of sea cucumber (Apostichopus japonicus).</title>
        <authorList>
            <person name="Wang F.-Q."/>
            <person name="Ren L.-H."/>
            <person name="Lin Y.-W."/>
            <person name="Sun G.-H."/>
            <person name="Du Z.-J."/>
            <person name="Zhao J.-X."/>
            <person name="Liu X.-J."/>
            <person name="Liu L.-J."/>
        </authorList>
    </citation>
    <scope>NUCLEOTIDE SEQUENCE [LARGE SCALE GENOMIC DNA]</scope>
    <source>
        <strain evidence="1 2">PLHSC7-2</strain>
    </source>
</reference>
<organism evidence="1 2">
    <name type="scientific">Motilimonas pumila</name>
    <dbReference type="NCBI Taxonomy" id="2303987"/>
    <lineage>
        <taxon>Bacteria</taxon>
        <taxon>Pseudomonadati</taxon>
        <taxon>Pseudomonadota</taxon>
        <taxon>Gammaproteobacteria</taxon>
        <taxon>Alteromonadales</taxon>
        <taxon>Alteromonadales genera incertae sedis</taxon>
        <taxon>Motilimonas</taxon>
    </lineage>
</organism>
<evidence type="ECO:0000313" key="1">
    <source>
        <dbReference type="EMBL" id="RJG47917.1"/>
    </source>
</evidence>
<proteinExistence type="predicted"/>
<reference evidence="1 2" key="1">
    <citation type="submission" date="2018-09" db="EMBL/GenBank/DDBJ databases">
        <authorList>
            <person name="Wang F."/>
        </authorList>
    </citation>
    <scope>NUCLEOTIDE SEQUENCE [LARGE SCALE GENOMIC DNA]</scope>
    <source>
        <strain evidence="1 2">PLHSC7-2</strain>
    </source>
</reference>
<dbReference type="EMBL" id="QZCH01000010">
    <property type="protein sequence ID" value="RJG47917.1"/>
    <property type="molecule type" value="Genomic_DNA"/>
</dbReference>
<evidence type="ECO:0000313" key="2">
    <source>
        <dbReference type="Proteomes" id="UP000283255"/>
    </source>
</evidence>
<accession>A0A418YF67</accession>
<sequence>MRECCSMLTEGKNLESAIINFSAWHYCRIAMGEFKFEFSPSKHADSESSHPALSHEKELRIVSTWFN</sequence>
<gene>
    <name evidence="1" type="ORF">D1Z90_09390</name>
</gene>
<keyword evidence="2" id="KW-1185">Reference proteome</keyword>
<comment type="caution">
    <text evidence="1">The sequence shown here is derived from an EMBL/GenBank/DDBJ whole genome shotgun (WGS) entry which is preliminary data.</text>
</comment>